<dbReference type="SUPFAM" id="SSF55729">
    <property type="entry name" value="Acyl-CoA N-acyltransferases (Nat)"/>
    <property type="match status" value="1"/>
</dbReference>
<evidence type="ECO:0000313" key="5">
    <source>
        <dbReference type="Proteomes" id="UP000734511"/>
    </source>
</evidence>
<gene>
    <name evidence="4" type="ORF">HCN08_08965</name>
</gene>
<reference evidence="4 5" key="1">
    <citation type="submission" date="2020-03" db="EMBL/GenBank/DDBJ databases">
        <title>WGS of actinomycetes isolated from Thailand.</title>
        <authorList>
            <person name="Thawai C."/>
        </authorList>
    </citation>
    <scope>NUCLEOTIDE SEQUENCE [LARGE SCALE GENOMIC DNA]</scope>
    <source>
        <strain evidence="4 5">PRB2-1</strain>
    </source>
</reference>
<dbReference type="InterPro" id="IPR050832">
    <property type="entry name" value="Bact_Acetyltransf"/>
</dbReference>
<dbReference type="CDD" id="cd04301">
    <property type="entry name" value="NAT_SF"/>
    <property type="match status" value="1"/>
</dbReference>
<comment type="caution">
    <text evidence="4">The sequence shown here is derived from an EMBL/GenBank/DDBJ whole genome shotgun (WGS) entry which is preliminary data.</text>
</comment>
<evidence type="ECO:0000256" key="2">
    <source>
        <dbReference type="ARBA" id="ARBA00023315"/>
    </source>
</evidence>
<keyword evidence="5" id="KW-1185">Reference proteome</keyword>
<accession>A0ABX0ZPF0</accession>
<organism evidence="4 5">
    <name type="scientific">Actinacidiphila epipremni</name>
    <dbReference type="NCBI Taxonomy" id="2053013"/>
    <lineage>
        <taxon>Bacteria</taxon>
        <taxon>Bacillati</taxon>
        <taxon>Actinomycetota</taxon>
        <taxon>Actinomycetes</taxon>
        <taxon>Kitasatosporales</taxon>
        <taxon>Streptomycetaceae</taxon>
        <taxon>Actinacidiphila</taxon>
    </lineage>
</organism>
<dbReference type="Gene3D" id="3.40.630.30">
    <property type="match status" value="1"/>
</dbReference>
<dbReference type="PANTHER" id="PTHR43877">
    <property type="entry name" value="AMINOALKYLPHOSPHONATE N-ACETYLTRANSFERASE-RELATED-RELATED"/>
    <property type="match status" value="1"/>
</dbReference>
<dbReference type="EMBL" id="JAATEJ010000005">
    <property type="protein sequence ID" value="NJP43528.1"/>
    <property type="molecule type" value="Genomic_DNA"/>
</dbReference>
<dbReference type="InterPro" id="IPR016181">
    <property type="entry name" value="Acyl_CoA_acyltransferase"/>
</dbReference>
<name>A0ABX0ZPF0_9ACTN</name>
<sequence>MWISPASPNDPDSLELVRRHRAHSAEHSVNPADDHVLDIADLTGPDVAFFGLRDGTGELLAVAALRHLSADHAELKSMHTRSEARGRGLGRALLDHLMDEARARGYTRLSLETGTQPGFAAARRLYASAGFTPCPPFGAYTATANNVYYTREL</sequence>
<evidence type="ECO:0000256" key="1">
    <source>
        <dbReference type="ARBA" id="ARBA00022679"/>
    </source>
</evidence>
<dbReference type="PANTHER" id="PTHR43877:SF5">
    <property type="entry name" value="BLL8307 PROTEIN"/>
    <property type="match status" value="1"/>
</dbReference>
<dbReference type="Pfam" id="PF00583">
    <property type="entry name" value="Acetyltransf_1"/>
    <property type="match status" value="1"/>
</dbReference>
<dbReference type="Proteomes" id="UP000734511">
    <property type="component" value="Unassembled WGS sequence"/>
</dbReference>
<keyword evidence="1" id="KW-0808">Transferase</keyword>
<evidence type="ECO:0000313" key="4">
    <source>
        <dbReference type="EMBL" id="NJP43528.1"/>
    </source>
</evidence>
<keyword evidence="2" id="KW-0012">Acyltransferase</keyword>
<dbReference type="PROSITE" id="PS51186">
    <property type="entry name" value="GNAT"/>
    <property type="match status" value="1"/>
</dbReference>
<dbReference type="InterPro" id="IPR000182">
    <property type="entry name" value="GNAT_dom"/>
</dbReference>
<feature type="domain" description="N-acetyltransferase" evidence="3">
    <location>
        <begin position="1"/>
        <end position="153"/>
    </location>
</feature>
<proteinExistence type="predicted"/>
<dbReference type="RefSeq" id="WP_167982400.1">
    <property type="nucleotide sequence ID" value="NZ_JAATEJ010000005.1"/>
</dbReference>
<evidence type="ECO:0000259" key="3">
    <source>
        <dbReference type="PROSITE" id="PS51186"/>
    </source>
</evidence>
<protein>
    <submittedName>
        <fullName evidence="4">GNAT family N-acetyltransferase</fullName>
    </submittedName>
</protein>